<gene>
    <name evidence="2" type="ORF">DA792_12985</name>
</gene>
<reference evidence="2 3" key="1">
    <citation type="submission" date="2018-03" db="EMBL/GenBank/DDBJ databases">
        <title>The Complete Genome of Celeribacter baekdonensis strain LH4, a Thiosulfate-Oxidizing Alphaproteobacterium Isolated from Gulf of Mexico Continental Slope Sediments.</title>
        <authorList>
            <person name="Flood B.E."/>
            <person name="Bailey J.V."/>
            <person name="Leprich D."/>
        </authorList>
    </citation>
    <scope>NUCLEOTIDE SEQUENCE [LARGE SCALE GENOMIC DNA]</scope>
    <source>
        <strain evidence="2 3">LH4</strain>
    </source>
</reference>
<protein>
    <recommendedName>
        <fullName evidence="1">DUF6455 domain-containing protein</fullName>
    </recommendedName>
</protein>
<organism evidence="2 3">
    <name type="scientific">Celeribacter baekdonensis</name>
    <dbReference type="NCBI Taxonomy" id="875171"/>
    <lineage>
        <taxon>Bacteria</taxon>
        <taxon>Pseudomonadati</taxon>
        <taxon>Pseudomonadota</taxon>
        <taxon>Alphaproteobacteria</taxon>
        <taxon>Rhodobacterales</taxon>
        <taxon>Roseobacteraceae</taxon>
        <taxon>Celeribacter</taxon>
    </lineage>
</organism>
<evidence type="ECO:0000259" key="1">
    <source>
        <dbReference type="Pfam" id="PF20056"/>
    </source>
</evidence>
<sequence>MSQTKPLQQASPRPGNACLMHGMAERLGADVERAAASGEISSQELTDMVTRCGNCTQHDACIIWLLDHQGAQDMPPDYCLNTQELHYVRAVQGQISAN</sequence>
<dbReference type="AlphaFoldDB" id="A0A2R4M449"/>
<accession>A0A2R4M449</accession>
<dbReference type="InterPro" id="IPR045601">
    <property type="entry name" value="DUF6455"/>
</dbReference>
<feature type="domain" description="DUF6455" evidence="1">
    <location>
        <begin position="16"/>
        <end position="90"/>
    </location>
</feature>
<dbReference type="Pfam" id="PF20056">
    <property type="entry name" value="DUF6455"/>
    <property type="match status" value="1"/>
</dbReference>
<evidence type="ECO:0000313" key="2">
    <source>
        <dbReference type="EMBL" id="AVW91877.1"/>
    </source>
</evidence>
<proteinExistence type="predicted"/>
<name>A0A2R4M449_9RHOB</name>
<dbReference type="OrthoDB" id="7961152at2"/>
<evidence type="ECO:0000313" key="3">
    <source>
        <dbReference type="Proteomes" id="UP000241447"/>
    </source>
</evidence>
<dbReference type="EMBL" id="CP028475">
    <property type="protein sequence ID" value="AVW91877.1"/>
    <property type="molecule type" value="Genomic_DNA"/>
</dbReference>
<dbReference type="KEGG" id="cbak:DA792_12985"/>
<dbReference type="Proteomes" id="UP000241447">
    <property type="component" value="Chromosome"/>
</dbReference>
<dbReference type="RefSeq" id="WP_107720305.1">
    <property type="nucleotide sequence ID" value="NZ_CP028475.1"/>
</dbReference>